<dbReference type="PANTHER" id="PTHR14119">
    <property type="entry name" value="HYDROLASE"/>
    <property type="match status" value="1"/>
</dbReference>
<dbReference type="EMBL" id="CP001804">
    <property type="protein sequence ID" value="ACY15979.1"/>
    <property type="molecule type" value="Genomic_DNA"/>
</dbReference>
<dbReference type="InterPro" id="IPR036380">
    <property type="entry name" value="Isochorismatase-like_sf"/>
</dbReference>
<feature type="domain" description="Isochorismatase-like" evidence="1">
    <location>
        <begin position="17"/>
        <end position="171"/>
    </location>
</feature>
<dbReference type="Pfam" id="PF00857">
    <property type="entry name" value="Isochorismatase"/>
    <property type="match status" value="1"/>
</dbReference>
<keyword evidence="3" id="KW-1185">Reference proteome</keyword>
<dbReference type="Gene3D" id="3.40.50.850">
    <property type="entry name" value="Isochorismatase-like"/>
    <property type="match status" value="1"/>
</dbReference>
<evidence type="ECO:0000313" key="3">
    <source>
        <dbReference type="Proteomes" id="UP000001880"/>
    </source>
</evidence>
<proteinExistence type="predicted"/>
<name>D0LW47_HALO1</name>
<evidence type="ECO:0000313" key="2">
    <source>
        <dbReference type="EMBL" id="ACY15979.1"/>
    </source>
</evidence>
<evidence type="ECO:0000259" key="1">
    <source>
        <dbReference type="Pfam" id="PF00857"/>
    </source>
</evidence>
<dbReference type="STRING" id="502025.Hoch_3477"/>
<organism evidence="2 3">
    <name type="scientific">Haliangium ochraceum (strain DSM 14365 / JCM 11303 / SMP-2)</name>
    <dbReference type="NCBI Taxonomy" id="502025"/>
    <lineage>
        <taxon>Bacteria</taxon>
        <taxon>Pseudomonadati</taxon>
        <taxon>Myxococcota</taxon>
        <taxon>Polyangia</taxon>
        <taxon>Haliangiales</taxon>
        <taxon>Kofleriaceae</taxon>
        <taxon>Haliangium</taxon>
    </lineage>
</organism>
<dbReference type="Proteomes" id="UP000001880">
    <property type="component" value="Chromosome"/>
</dbReference>
<dbReference type="HOGENOM" id="CLU_066901_0_1_7"/>
<dbReference type="KEGG" id="hoh:Hoch_3477"/>
<dbReference type="InterPro" id="IPR000868">
    <property type="entry name" value="Isochorismatase-like_dom"/>
</dbReference>
<reference evidence="2 3" key="1">
    <citation type="journal article" date="2010" name="Stand. Genomic Sci.">
        <title>Complete genome sequence of Haliangium ochraceum type strain (SMP-2).</title>
        <authorList>
            <consortium name="US DOE Joint Genome Institute (JGI-PGF)"/>
            <person name="Ivanova N."/>
            <person name="Daum C."/>
            <person name="Lang E."/>
            <person name="Abt B."/>
            <person name="Kopitz M."/>
            <person name="Saunders E."/>
            <person name="Lapidus A."/>
            <person name="Lucas S."/>
            <person name="Glavina Del Rio T."/>
            <person name="Nolan M."/>
            <person name="Tice H."/>
            <person name="Copeland A."/>
            <person name="Cheng J.F."/>
            <person name="Chen F."/>
            <person name="Bruce D."/>
            <person name="Goodwin L."/>
            <person name="Pitluck S."/>
            <person name="Mavromatis K."/>
            <person name="Pati A."/>
            <person name="Mikhailova N."/>
            <person name="Chen A."/>
            <person name="Palaniappan K."/>
            <person name="Land M."/>
            <person name="Hauser L."/>
            <person name="Chang Y.J."/>
            <person name="Jeffries C.D."/>
            <person name="Detter J.C."/>
            <person name="Brettin T."/>
            <person name="Rohde M."/>
            <person name="Goker M."/>
            <person name="Bristow J."/>
            <person name="Markowitz V."/>
            <person name="Eisen J.A."/>
            <person name="Hugenholtz P."/>
            <person name="Kyrpides N.C."/>
            <person name="Klenk H.P."/>
        </authorList>
    </citation>
    <scope>NUCLEOTIDE SEQUENCE [LARGE SCALE GENOMIC DNA]</scope>
    <source>
        <strain evidence="3">DSM 14365 / CIP 107738 / JCM 11303 / AJ 13395 / SMP-2</strain>
    </source>
</reference>
<dbReference type="PANTHER" id="PTHR14119:SF3">
    <property type="entry name" value="ISOCHORISMATASE DOMAIN-CONTAINING PROTEIN 2"/>
    <property type="match status" value="1"/>
</dbReference>
<dbReference type="SUPFAM" id="SSF52499">
    <property type="entry name" value="Isochorismatase-like hydrolases"/>
    <property type="match status" value="1"/>
</dbReference>
<keyword evidence="2" id="KW-0378">Hydrolase</keyword>
<accession>D0LW47</accession>
<dbReference type="RefSeq" id="WP_012828578.1">
    <property type="nucleotide sequence ID" value="NC_013440.1"/>
</dbReference>
<dbReference type="OrthoDB" id="9796958at2"/>
<dbReference type="AlphaFoldDB" id="D0LW47"/>
<gene>
    <name evidence="2" type="ordered locus">Hoch_3477</name>
</gene>
<dbReference type="eggNOG" id="COG1335">
    <property type="taxonomic scope" value="Bacteria"/>
</dbReference>
<sequence length="194" mass="20674">MLSPNATLSPLSPQRAVVFVVDIQERLAPAMPAEVMAQLERNAALLIEMARQLEVPVVVSQQYPKGLGATTAAIEAALAGIDAHRFDKLAFSACGAPAFAEVARALGPRRQQWIVTGMETHVCVYQTARDLVAMGMDVRVPVDAVASRRKSNWQVGLGLIERAGAVPSSTEAVVFDALGRAGTPAFKALSKRIK</sequence>
<dbReference type="GO" id="GO:0016787">
    <property type="term" value="F:hydrolase activity"/>
    <property type="evidence" value="ECO:0007669"/>
    <property type="project" value="UniProtKB-KW"/>
</dbReference>
<protein>
    <submittedName>
        <fullName evidence="2">Isochorismatase hydrolase</fullName>
    </submittedName>
</protein>
<dbReference type="InterPro" id="IPR050993">
    <property type="entry name" value="Isochorismatase_domain"/>
</dbReference>